<keyword evidence="2" id="KW-0238">DNA-binding</keyword>
<dbReference type="InterPro" id="IPR002104">
    <property type="entry name" value="Integrase_catalytic"/>
</dbReference>
<dbReference type="AlphaFoldDB" id="A0A3A6WIZ0"/>
<keyword evidence="3" id="KW-0233">DNA recombination</keyword>
<comment type="caution">
    <text evidence="5">The sequence shown here is derived from an EMBL/GenBank/DDBJ whole genome shotgun (WGS) entry which is preliminary data.</text>
</comment>
<feature type="domain" description="Tyr recombinase" evidence="4">
    <location>
        <begin position="178"/>
        <end position="371"/>
    </location>
</feature>
<dbReference type="PROSITE" id="PS51898">
    <property type="entry name" value="TYR_RECOMBINASE"/>
    <property type="match status" value="1"/>
</dbReference>
<accession>A0A3A6WIZ0</accession>
<reference evidence="5 6" key="1">
    <citation type="submission" date="2018-09" db="EMBL/GenBank/DDBJ databases">
        <title>Genome sequence of Veillonella atypica isolated from periodontal Korean patients.</title>
        <authorList>
            <person name="Lee J.-H."/>
            <person name="Moon J.-H."/>
            <person name="Shin S.-Y."/>
        </authorList>
    </citation>
    <scope>NUCLEOTIDE SEQUENCE [LARGE SCALE GENOMIC DNA]</scope>
    <source>
        <strain evidence="5 6">KHUD_V1</strain>
    </source>
</reference>
<proteinExistence type="inferred from homology"/>
<dbReference type="InterPro" id="IPR010998">
    <property type="entry name" value="Integrase_recombinase_N"/>
</dbReference>
<dbReference type="GO" id="GO:0006310">
    <property type="term" value="P:DNA recombination"/>
    <property type="evidence" value="ECO:0007669"/>
    <property type="project" value="UniProtKB-KW"/>
</dbReference>
<comment type="similarity">
    <text evidence="1">Belongs to the 'phage' integrase family.</text>
</comment>
<dbReference type="InterPro" id="IPR013762">
    <property type="entry name" value="Integrase-like_cat_sf"/>
</dbReference>
<dbReference type="PANTHER" id="PTHR30349">
    <property type="entry name" value="PHAGE INTEGRASE-RELATED"/>
    <property type="match status" value="1"/>
</dbReference>
<dbReference type="Gene3D" id="1.10.443.10">
    <property type="entry name" value="Intergrase catalytic core"/>
    <property type="match status" value="1"/>
</dbReference>
<organism evidence="5 6">
    <name type="scientific">Veillonella atypica</name>
    <dbReference type="NCBI Taxonomy" id="39777"/>
    <lineage>
        <taxon>Bacteria</taxon>
        <taxon>Bacillati</taxon>
        <taxon>Bacillota</taxon>
        <taxon>Negativicutes</taxon>
        <taxon>Veillonellales</taxon>
        <taxon>Veillonellaceae</taxon>
        <taxon>Veillonella</taxon>
    </lineage>
</organism>
<dbReference type="CDD" id="cd01189">
    <property type="entry name" value="INT_ICEBs1_C_like"/>
    <property type="match status" value="1"/>
</dbReference>
<evidence type="ECO:0000313" key="6">
    <source>
        <dbReference type="Proteomes" id="UP000277803"/>
    </source>
</evidence>
<evidence type="ECO:0000256" key="1">
    <source>
        <dbReference type="ARBA" id="ARBA00008857"/>
    </source>
</evidence>
<evidence type="ECO:0000259" key="4">
    <source>
        <dbReference type="PROSITE" id="PS51898"/>
    </source>
</evidence>
<gene>
    <name evidence="5" type="ORF">D2965_05255</name>
</gene>
<evidence type="ECO:0000256" key="3">
    <source>
        <dbReference type="ARBA" id="ARBA00023172"/>
    </source>
</evidence>
<evidence type="ECO:0000256" key="2">
    <source>
        <dbReference type="ARBA" id="ARBA00023125"/>
    </source>
</evidence>
<dbReference type="InterPro" id="IPR011010">
    <property type="entry name" value="DNA_brk_join_enz"/>
</dbReference>
<dbReference type="SUPFAM" id="SSF56349">
    <property type="entry name" value="DNA breaking-rejoining enzymes"/>
    <property type="match status" value="1"/>
</dbReference>
<protein>
    <submittedName>
        <fullName evidence="5">Site-specific integrase</fullName>
    </submittedName>
</protein>
<sequence>MFIEERTLKNGSVSYRYGETYKDPLTHKYKKVYITSSKTGKAVQKEIQRQLQDKIDAILNGLTVKKSIVLGQLIDEFADSERNIRKVTTQRNIDKYASVIKKWFNPDIVATELKAIHIQKIINEKLTELSWSYVKATYGYLRQAYKYGKRVGYLSTIDMFDDIVLRKPIKTPEQLQAIKGKFLSKSELDELLDKVEQKNPRAAKLFTFLSLTGLRIGELRALRVQDYNAKDKYIEVNATLSQKNERLAPKNEYSFRRVSLGKPAQMILAYFIQLNHTRQQIMDKYDNPDNYIFVTDGGQPYDIQFLNKLLKSIPFHKHVSTHTFRHTHISLLAEANIPLKTIMERVGHNEPKTTLSTYTHVTQEMKEQEQRFLDTLSV</sequence>
<dbReference type="InterPro" id="IPR050090">
    <property type="entry name" value="Tyrosine_recombinase_XerCD"/>
</dbReference>
<name>A0A3A6WIZ0_9FIRM</name>
<dbReference type="Gene3D" id="1.10.150.130">
    <property type="match status" value="1"/>
</dbReference>
<dbReference type="GO" id="GO:0015074">
    <property type="term" value="P:DNA integration"/>
    <property type="evidence" value="ECO:0007669"/>
    <property type="project" value="InterPro"/>
</dbReference>
<dbReference type="Pfam" id="PF00589">
    <property type="entry name" value="Phage_integrase"/>
    <property type="match status" value="1"/>
</dbReference>
<dbReference type="EMBL" id="QXZZ01000026">
    <property type="protein sequence ID" value="RJY50491.1"/>
    <property type="molecule type" value="Genomic_DNA"/>
</dbReference>
<evidence type="ECO:0000313" key="5">
    <source>
        <dbReference type="EMBL" id="RJY50491.1"/>
    </source>
</evidence>
<dbReference type="RefSeq" id="WP_119982523.1">
    <property type="nucleotide sequence ID" value="NZ_QXZZ01000026.1"/>
</dbReference>
<dbReference type="GO" id="GO:0003677">
    <property type="term" value="F:DNA binding"/>
    <property type="evidence" value="ECO:0007669"/>
    <property type="project" value="UniProtKB-KW"/>
</dbReference>
<dbReference type="Proteomes" id="UP000277803">
    <property type="component" value="Unassembled WGS sequence"/>
</dbReference>
<dbReference type="PANTHER" id="PTHR30349:SF64">
    <property type="entry name" value="PROPHAGE INTEGRASE INTD-RELATED"/>
    <property type="match status" value="1"/>
</dbReference>